<dbReference type="GO" id="GO:0000785">
    <property type="term" value="C:chromatin"/>
    <property type="evidence" value="ECO:0007669"/>
    <property type="project" value="TreeGrafter"/>
</dbReference>
<dbReference type="OrthoDB" id="21449at2759"/>
<dbReference type="EMBL" id="BFAA01006001">
    <property type="protein sequence ID" value="GCB69459.1"/>
    <property type="molecule type" value="Genomic_DNA"/>
</dbReference>
<dbReference type="GO" id="GO:0006355">
    <property type="term" value="P:regulation of DNA-templated transcription"/>
    <property type="evidence" value="ECO:0007669"/>
    <property type="project" value="TreeGrafter"/>
</dbReference>
<dbReference type="InterPro" id="IPR031354">
    <property type="entry name" value="BRD4_CDT"/>
</dbReference>
<gene>
    <name evidence="3" type="ORF">scyTo_0012429</name>
</gene>
<feature type="region of interest" description="Disordered" evidence="1">
    <location>
        <begin position="158"/>
        <end position="251"/>
    </location>
</feature>
<organism evidence="3 4">
    <name type="scientific">Scyliorhinus torazame</name>
    <name type="common">Cloudy catshark</name>
    <name type="synonym">Catulus torazame</name>
    <dbReference type="NCBI Taxonomy" id="75743"/>
    <lineage>
        <taxon>Eukaryota</taxon>
        <taxon>Metazoa</taxon>
        <taxon>Chordata</taxon>
        <taxon>Craniata</taxon>
        <taxon>Vertebrata</taxon>
        <taxon>Chondrichthyes</taxon>
        <taxon>Elasmobranchii</taxon>
        <taxon>Galeomorphii</taxon>
        <taxon>Galeoidea</taxon>
        <taxon>Carcharhiniformes</taxon>
        <taxon>Scyliorhinidae</taxon>
        <taxon>Scyliorhinus</taxon>
    </lineage>
</organism>
<evidence type="ECO:0000313" key="3">
    <source>
        <dbReference type="EMBL" id="GCB69459.1"/>
    </source>
</evidence>
<dbReference type="GO" id="GO:0006338">
    <property type="term" value="P:chromatin remodeling"/>
    <property type="evidence" value="ECO:0007669"/>
    <property type="project" value="TreeGrafter"/>
</dbReference>
<evidence type="ECO:0000313" key="4">
    <source>
        <dbReference type="Proteomes" id="UP000288216"/>
    </source>
</evidence>
<feature type="domain" description="Bromodomain protein 4 C-terminal" evidence="2">
    <location>
        <begin position="226"/>
        <end position="268"/>
    </location>
</feature>
<dbReference type="Pfam" id="PF17105">
    <property type="entry name" value="BRD4_CDT"/>
    <property type="match status" value="1"/>
</dbReference>
<evidence type="ECO:0000259" key="2">
    <source>
        <dbReference type="Pfam" id="PF17105"/>
    </source>
</evidence>
<proteinExistence type="predicted"/>
<feature type="compositionally biased region" description="Polar residues" evidence="1">
    <location>
        <begin position="167"/>
        <end position="177"/>
    </location>
</feature>
<protein>
    <recommendedName>
        <fullName evidence="2">Bromodomain protein 4 C-terminal domain-containing protein</fullName>
    </recommendedName>
</protein>
<name>A0A401P8I2_SCYTO</name>
<reference evidence="3 4" key="1">
    <citation type="journal article" date="2018" name="Nat. Ecol. Evol.">
        <title>Shark genomes provide insights into elasmobranch evolution and the origin of vertebrates.</title>
        <authorList>
            <person name="Hara Y"/>
            <person name="Yamaguchi K"/>
            <person name="Onimaru K"/>
            <person name="Kadota M"/>
            <person name="Koyanagi M"/>
            <person name="Keeley SD"/>
            <person name="Tatsumi K"/>
            <person name="Tanaka K"/>
            <person name="Motone F"/>
            <person name="Kageyama Y"/>
            <person name="Nozu R"/>
            <person name="Adachi N"/>
            <person name="Nishimura O"/>
            <person name="Nakagawa R"/>
            <person name="Tanegashima C"/>
            <person name="Kiyatake I"/>
            <person name="Matsumoto R"/>
            <person name="Murakumo K"/>
            <person name="Nishida K"/>
            <person name="Terakita A"/>
            <person name="Kuratani S"/>
            <person name="Sato K"/>
            <person name="Hyodo S Kuraku.S."/>
        </authorList>
    </citation>
    <scope>NUCLEOTIDE SEQUENCE [LARGE SCALE GENOMIC DNA]</scope>
</reference>
<keyword evidence="4" id="KW-1185">Reference proteome</keyword>
<dbReference type="InterPro" id="IPR050935">
    <property type="entry name" value="Bromo_chromatin_reader"/>
</dbReference>
<dbReference type="STRING" id="75743.A0A401P8I2"/>
<dbReference type="AlphaFoldDB" id="A0A401P8I2"/>
<dbReference type="PANTHER" id="PTHR22880:SF246">
    <property type="entry name" value="BROMODOMAIN-CONTAINING PROTEIN 3"/>
    <property type="match status" value="1"/>
</dbReference>
<comment type="caution">
    <text evidence="3">The sequence shown here is derived from an EMBL/GenBank/DDBJ whole genome shotgun (WGS) entry which is preliminary data.</text>
</comment>
<dbReference type="Proteomes" id="UP000288216">
    <property type="component" value="Unassembled WGS sequence"/>
</dbReference>
<dbReference type="PANTHER" id="PTHR22880">
    <property type="entry name" value="FALZ-RELATED BROMODOMAIN-CONTAINING PROTEINS"/>
    <property type="match status" value="1"/>
</dbReference>
<dbReference type="OMA" id="EECKSFP"/>
<feature type="compositionally biased region" description="Basic and acidic residues" evidence="1">
    <location>
        <begin position="178"/>
        <end position="246"/>
    </location>
</feature>
<dbReference type="GO" id="GO:0005634">
    <property type="term" value="C:nucleus"/>
    <property type="evidence" value="ECO:0007669"/>
    <property type="project" value="TreeGrafter"/>
</dbReference>
<evidence type="ECO:0000256" key="1">
    <source>
        <dbReference type="SAM" id="MobiDB-lite"/>
    </source>
</evidence>
<sequence length="268" mass="30775">MHNSEPWQFVPLKEPARIIISPPGLPAVLSPLHSPPLSRLKFLSATHESKSSQNVEEECKSFPIKQAKSPLKTCSDPMPVMLQQNVEVAHPDEMKASGDSKRTLETKISFDPKKVEIEVKKANSWASLGKVMTATPLIKSSTESFKLFRKAAMEKEQREKALKAQEEMNSSHLVQTESDQKKLTSEQLREKVKESVLEESHRAQVKAGEKWTEQKTPEEHEAQQESLEKERELARKKEQERRRREAMATTFDMNLQSDIMETFEKYLY</sequence>
<accession>A0A401P8I2</accession>